<keyword evidence="2" id="KW-1185">Reference proteome</keyword>
<reference evidence="1" key="1">
    <citation type="submission" date="2021-06" db="EMBL/GenBank/DDBJ databases">
        <authorList>
            <person name="Kallberg Y."/>
            <person name="Tangrot J."/>
            <person name="Rosling A."/>
        </authorList>
    </citation>
    <scope>NUCLEOTIDE SEQUENCE</scope>
    <source>
        <strain evidence="1">IL203A</strain>
    </source>
</reference>
<name>A0ACA9LDK8_9GLOM</name>
<evidence type="ECO:0000313" key="1">
    <source>
        <dbReference type="EMBL" id="CAG8517850.1"/>
    </source>
</evidence>
<comment type="caution">
    <text evidence="1">The sequence shown here is derived from an EMBL/GenBank/DDBJ whole genome shotgun (WGS) entry which is preliminary data.</text>
</comment>
<organism evidence="1 2">
    <name type="scientific">Dentiscutata heterogama</name>
    <dbReference type="NCBI Taxonomy" id="1316150"/>
    <lineage>
        <taxon>Eukaryota</taxon>
        <taxon>Fungi</taxon>
        <taxon>Fungi incertae sedis</taxon>
        <taxon>Mucoromycota</taxon>
        <taxon>Glomeromycotina</taxon>
        <taxon>Glomeromycetes</taxon>
        <taxon>Diversisporales</taxon>
        <taxon>Gigasporaceae</taxon>
        <taxon>Dentiscutata</taxon>
    </lineage>
</organism>
<dbReference type="Proteomes" id="UP000789702">
    <property type="component" value="Unassembled WGS sequence"/>
</dbReference>
<proteinExistence type="predicted"/>
<accession>A0ACA9LDK8</accession>
<sequence>MKTECDHELNIYLASILKELITEKSQEKNTINQIMNNQKGIGSYSKWCKKYNMTNINNKKRTCSKCNEKLDTLAILQAKSTKKLTQVDKNIPSQSGTPIIKIYEYTQEKASYLEHISITQQSKPNQNVVIPEMHMPDLLEVNPNSLNNVKKVLEHIQSITEIDEGAFKNNKQSLLPRPIPITAQKEEAAISKENMKKDDLLVFINSLLNSINISDRPKYRGLKQKTRSQLLEILQSIKNLYNDQDEPENEIEPENK</sequence>
<protein>
    <submittedName>
        <fullName evidence="1">12308_t:CDS:1</fullName>
    </submittedName>
</protein>
<gene>
    <name evidence="1" type="ORF">DHETER_LOCUS3767</name>
</gene>
<dbReference type="EMBL" id="CAJVPU010003423">
    <property type="protein sequence ID" value="CAG8517850.1"/>
    <property type="molecule type" value="Genomic_DNA"/>
</dbReference>
<evidence type="ECO:0000313" key="2">
    <source>
        <dbReference type="Proteomes" id="UP000789702"/>
    </source>
</evidence>